<feature type="region of interest" description="Disordered" evidence="2">
    <location>
        <begin position="300"/>
        <end position="332"/>
    </location>
</feature>
<dbReference type="GO" id="GO:0005737">
    <property type="term" value="C:cytoplasm"/>
    <property type="evidence" value="ECO:0007669"/>
    <property type="project" value="TreeGrafter"/>
</dbReference>
<feature type="compositionally biased region" description="Gly residues" evidence="2">
    <location>
        <begin position="123"/>
        <end position="137"/>
    </location>
</feature>
<feature type="compositionally biased region" description="Polar residues" evidence="2">
    <location>
        <begin position="439"/>
        <end position="449"/>
    </location>
</feature>
<feature type="compositionally biased region" description="Low complexity" evidence="2">
    <location>
        <begin position="96"/>
        <end position="105"/>
    </location>
</feature>
<feature type="region of interest" description="Disordered" evidence="2">
    <location>
        <begin position="1166"/>
        <end position="1214"/>
    </location>
</feature>
<dbReference type="Gene3D" id="1.25.40.990">
    <property type="match status" value="1"/>
</dbReference>
<dbReference type="InterPro" id="IPR005062">
    <property type="entry name" value="SAC3/GANP/THP3_conserved"/>
</dbReference>
<feature type="region of interest" description="Disordered" evidence="2">
    <location>
        <begin position="2110"/>
        <end position="2139"/>
    </location>
</feature>
<protein>
    <recommendedName>
        <fullName evidence="3">PCI domain-containing protein</fullName>
    </recommendedName>
</protein>
<feature type="region of interest" description="Disordered" evidence="2">
    <location>
        <begin position="2033"/>
        <end position="2091"/>
    </location>
</feature>
<dbReference type="PANTHER" id="PTHR12436:SF3">
    <property type="entry name" value="GERMINAL-CENTER ASSOCIATED NUCLEAR PROTEIN"/>
    <property type="match status" value="1"/>
</dbReference>
<dbReference type="PANTHER" id="PTHR12436">
    <property type="entry name" value="80 KDA MCM3-ASSOCIATED PROTEIN"/>
    <property type="match status" value="1"/>
</dbReference>
<organism evidence="4 5">
    <name type="scientific">Linnemannia gamsii</name>
    <dbReference type="NCBI Taxonomy" id="64522"/>
    <lineage>
        <taxon>Eukaryota</taxon>
        <taxon>Fungi</taxon>
        <taxon>Fungi incertae sedis</taxon>
        <taxon>Mucoromycota</taxon>
        <taxon>Mortierellomycotina</taxon>
        <taxon>Mortierellomycetes</taxon>
        <taxon>Mortierellales</taxon>
        <taxon>Mortierellaceae</taxon>
        <taxon>Linnemannia</taxon>
    </lineage>
</organism>
<dbReference type="Proteomes" id="UP000823405">
    <property type="component" value="Unassembled WGS sequence"/>
</dbReference>
<feature type="compositionally biased region" description="Polar residues" evidence="2">
    <location>
        <begin position="478"/>
        <end position="491"/>
    </location>
</feature>
<evidence type="ECO:0000256" key="1">
    <source>
        <dbReference type="ARBA" id="ARBA00038443"/>
    </source>
</evidence>
<comment type="caution">
    <text evidence="4">The sequence shown here is derived from an EMBL/GenBank/DDBJ whole genome shotgun (WGS) entry which is preliminary data.</text>
</comment>
<feature type="region of interest" description="Disordered" evidence="2">
    <location>
        <begin position="1444"/>
        <end position="1463"/>
    </location>
</feature>
<dbReference type="OrthoDB" id="264795at2759"/>
<gene>
    <name evidence="4" type="ORF">BGZ97_011682</name>
</gene>
<evidence type="ECO:0000313" key="4">
    <source>
        <dbReference type="EMBL" id="KAG0311706.1"/>
    </source>
</evidence>
<feature type="compositionally biased region" description="Low complexity" evidence="2">
    <location>
        <begin position="231"/>
        <end position="258"/>
    </location>
</feature>
<dbReference type="InterPro" id="IPR045107">
    <property type="entry name" value="SAC3/GANP/THP3"/>
</dbReference>
<dbReference type="EMBL" id="JAAAIN010000686">
    <property type="protein sequence ID" value="KAG0311706.1"/>
    <property type="molecule type" value="Genomic_DNA"/>
</dbReference>
<feature type="region of interest" description="Disordered" evidence="2">
    <location>
        <begin position="1923"/>
        <end position="1963"/>
    </location>
</feature>
<feature type="region of interest" description="Disordered" evidence="2">
    <location>
        <begin position="416"/>
        <end position="501"/>
    </location>
</feature>
<feature type="compositionally biased region" description="Low complexity" evidence="2">
    <location>
        <begin position="1166"/>
        <end position="1176"/>
    </location>
</feature>
<feature type="domain" description="PCI" evidence="3">
    <location>
        <begin position="684"/>
        <end position="877"/>
    </location>
</feature>
<sequence length="2184" mass="235102">MNFNINPTSGSAFGSAFGGQGMTFGGGNTSNPNNANPTGNAFSNASTGGGSPSAFGAFGGGSSGAIAFNNHNYNNTANANGAAGTAFNNGGGFNSYNQSASSQNQFGATDGLSDNSRGRGRGRGNNGYRGGRGGGNRGSANMTYVAPGLSTNHGQQQQQYQPQARSQLSSVYTAGSPGGAGESDSAYSGVGSNRGRGGYSGSPRGRGRGAAGSPGQFRSIQWRPDTANQGSDSAMAMDSTSDFTNSASSSAVNTSSSSFGGPSTLQQQAPFSAFGTAGHNAGFGGANQNAGLGSTNQNAGFGGSQQSTGFGGGNQNAGFGQQTGTGAGFMSSSFNKQWTPAASSATTLPMFQGSSSGSAFGIHSSTPAAGGATTSAFSSDVTATPTTAFQSSGSGSAFGIHTSTPTAGSSAATVFSSGVTTPQGSTNSVIRQGGLASGVSGTQSNSVFATPTSRPVSSPSTSRPSQSTFTPPAKSSPFLDNTASRQDTNSAEDPDSRKARFDVNTPIGDIFQKMKERRVQERKAAIQAGTIPDPDKPRRLEDAITFVGTCMDMCPEFERYEREFQLNIEKFERVPGTETVDHQKAVKAYARPAAGVEQPLPSDVRPPAVLLSTLDYLINHIVGEGDLADSHFFVRDRTRSIRQDFTLQNNRGLEAIQAHEIIARYHILCMHQLCENKGFSDQQEMEQLRKVLTSLQEFYDDMRSEGVPCPNEAEFRAYHILSHLRDPDMIRQAQRLPLHIFQDPYIQVAAEIHALTRRNNDIYRRAKTQSEASPNFFSRFFKLLAGTPTTYLMACLLETNFVEIRKGALKAMNKCYLDQHGGFPVDDLVAILGFDDADECIANCEEYDLALTMDRTGVIFGRKDPATRRRIFKEGTLAMKQHRNERIVEVKRQNYTTSQIVYGRTPPPQPINAVSSAPRAVAPPAARPAAAQPLPGLTSASAALRQGLSASAPTGSLITAARSSAPSTTVSQSAADVKSSGIFDFGLGGAATPRPNGVSTSSAPAQGSLLPSVFSAAATATLGATAAVIPLFSQGFGNATTASTAAPPTHGQQSVSSASINPTQPVSVFTKPSAAGSNPPGFSFSALSGSTTMATSSPSAFTPASSSAVSLTPGAPAQPSTFTFKTPETKTSAAATPFNFIAPSQTPPSNMVPSSFSLTPTLSGISSSTSKSPGTINIPTIPAVTSVQPPTPTRSSLFTTPPPLSPSSAPKSDATRIVTKRGRIYPRSVVESMVKELLDSETDRLIRMTAAQMSQEVVVERSVRRAKERQDTIQRESMRLLTEVMSQVANDTTEEILAEIYRDTKVQRRVVAHWRAFTAKSIQRAEELRRRQEHFLSNVRAMGSRAGLTDAEPWTVKIRDQNSAKRLSRTAKGTGQTASDMQGIKAMVASNKRKRLLSIGQEGSPDLALVAGLKKAAAPKQKMWAPLPVLEIIENQYNKRPVSAVGDATSADQKPSRGSGGLTKRRWRLFVGTPSFKETTSKWLLRKLGVDMSRTTKAQQRSGTMVAEHPGRVDSETAMDVIVHGSEDASVTDLLGMSKYEIMETAAFMFEFSKIPFADHEATEQAIRQYWQTERARLVRFLSCFPKVKQPIVFILWTSSPEVWERMSPRMVEYLELDAMVKSPKAPLLSYRFLNMDISTMKLDRFMTGSLEWLATETKDYFEDPAAMLSTLLDKYKPIFDWALCRISLAEGPWYSQYDEEDEEEMNMWLLKQKQRKKLKEQRLLLDGVRVNGVGVRGSQLGCGDLDEVLPPRNLFVESVETGFNLAVRLFNLELENIAQTIEAKGQGETREGAAQEGRVKDAMARFIRQAELPEMKPGSILDRIHFGMDSKSAFCDFMDVYLATLGGLAKEPQNQEAKAAMRAEIWKLLRSSTEDRVPLEAIFKRISSQVLTWIEAGILDTERFSIRLKKWESLRNSLERQQNQYRQQQQELDNVDWEDDNENEGDLRSNGRMGRQQGQTPDMSFTPLLIHDEVDIDENVFDFETTAQSEVRIWERAVEKQAREREERAMAIPVETSSLADRAGLTVPSAIAANRFGDSRKRRAPESPRETLKKSRMQARSALGLSRDNDDENLFMTSNSASRPPSPPNGVLNNIVANGALSSLSNGTISPGLSSSTSPWSSPLSKTASPLSGALTPSSTFPLSTSIASVTGTASASPTVDRLARLRNLIKEVKATTHLSSQP</sequence>
<evidence type="ECO:0000259" key="3">
    <source>
        <dbReference type="PROSITE" id="PS50250"/>
    </source>
</evidence>
<feature type="compositionally biased region" description="Polar residues" evidence="2">
    <location>
        <begin position="416"/>
        <end position="430"/>
    </location>
</feature>
<feature type="compositionally biased region" description="Polar residues" evidence="2">
    <location>
        <begin position="29"/>
        <end position="44"/>
    </location>
</feature>
<name>A0A9P6UMU5_9FUNG</name>
<feature type="region of interest" description="Disordered" evidence="2">
    <location>
        <begin position="24"/>
        <end position="46"/>
    </location>
</feature>
<reference evidence="4" key="1">
    <citation type="journal article" date="2020" name="Fungal Divers.">
        <title>Resolving the Mortierellaceae phylogeny through synthesis of multi-gene phylogenetics and phylogenomics.</title>
        <authorList>
            <person name="Vandepol N."/>
            <person name="Liber J."/>
            <person name="Desiro A."/>
            <person name="Na H."/>
            <person name="Kennedy M."/>
            <person name="Barry K."/>
            <person name="Grigoriev I.V."/>
            <person name="Miller A.N."/>
            <person name="O'Donnell K."/>
            <person name="Stajich J.E."/>
            <person name="Bonito G."/>
        </authorList>
    </citation>
    <scope>NUCLEOTIDE SEQUENCE</scope>
    <source>
        <strain evidence="4">NVP60</strain>
    </source>
</reference>
<feature type="compositionally biased region" description="Basic and acidic residues" evidence="2">
    <location>
        <begin position="2045"/>
        <end position="2054"/>
    </location>
</feature>
<keyword evidence="5" id="KW-1185">Reference proteome</keyword>
<feature type="compositionally biased region" description="Polar residues" evidence="2">
    <location>
        <begin position="1050"/>
        <end position="1062"/>
    </location>
</feature>
<dbReference type="GO" id="GO:0070390">
    <property type="term" value="C:transcription export complex 2"/>
    <property type="evidence" value="ECO:0007669"/>
    <property type="project" value="TreeGrafter"/>
</dbReference>
<feature type="compositionally biased region" description="Low complexity" evidence="2">
    <location>
        <begin position="155"/>
        <end position="167"/>
    </location>
</feature>
<feature type="region of interest" description="Disordered" evidence="2">
    <location>
        <begin position="96"/>
        <end position="266"/>
    </location>
</feature>
<dbReference type="InterPro" id="IPR000717">
    <property type="entry name" value="PCI_dom"/>
</dbReference>
<evidence type="ECO:0000256" key="2">
    <source>
        <dbReference type="SAM" id="MobiDB-lite"/>
    </source>
</evidence>
<evidence type="ECO:0000313" key="5">
    <source>
        <dbReference type="Proteomes" id="UP000823405"/>
    </source>
</evidence>
<proteinExistence type="inferred from homology"/>
<feature type="compositionally biased region" description="Low complexity" evidence="2">
    <location>
        <begin position="2111"/>
        <end position="2126"/>
    </location>
</feature>
<accession>A0A9P6UMU5</accession>
<dbReference type="GO" id="GO:0006406">
    <property type="term" value="P:mRNA export from nucleus"/>
    <property type="evidence" value="ECO:0007669"/>
    <property type="project" value="TreeGrafter"/>
</dbReference>
<feature type="compositionally biased region" description="Acidic residues" evidence="2">
    <location>
        <begin position="1934"/>
        <end position="1945"/>
    </location>
</feature>
<dbReference type="PROSITE" id="PS50250">
    <property type="entry name" value="PCI"/>
    <property type="match status" value="1"/>
</dbReference>
<feature type="region of interest" description="Disordered" evidence="2">
    <location>
        <begin position="1042"/>
        <end position="1062"/>
    </location>
</feature>
<feature type="compositionally biased region" description="Low complexity" evidence="2">
    <location>
        <begin position="913"/>
        <end position="931"/>
    </location>
</feature>
<feature type="region of interest" description="Disordered" evidence="2">
    <location>
        <begin position="900"/>
        <end position="933"/>
    </location>
</feature>
<feature type="compositionally biased region" description="Gly residues" evidence="2">
    <location>
        <begin position="309"/>
        <end position="327"/>
    </location>
</feature>
<dbReference type="Pfam" id="PF03399">
    <property type="entry name" value="SAC3_GANP"/>
    <property type="match status" value="1"/>
</dbReference>
<feature type="compositionally biased region" description="Low complexity" evidence="2">
    <location>
        <begin position="450"/>
        <end position="472"/>
    </location>
</feature>
<comment type="similarity">
    <text evidence="1">Belongs to the SAC3 family.</text>
</comment>